<comment type="caution">
    <text evidence="2">The sequence shown here is derived from an EMBL/GenBank/DDBJ whole genome shotgun (WGS) entry which is preliminary data.</text>
</comment>
<dbReference type="EMBL" id="CACTIH010003632">
    <property type="protein sequence ID" value="CAA2979621.1"/>
    <property type="molecule type" value="Genomic_DNA"/>
</dbReference>
<organism evidence="2 3">
    <name type="scientific">Olea europaea subsp. europaea</name>
    <dbReference type="NCBI Taxonomy" id="158383"/>
    <lineage>
        <taxon>Eukaryota</taxon>
        <taxon>Viridiplantae</taxon>
        <taxon>Streptophyta</taxon>
        <taxon>Embryophyta</taxon>
        <taxon>Tracheophyta</taxon>
        <taxon>Spermatophyta</taxon>
        <taxon>Magnoliopsida</taxon>
        <taxon>eudicotyledons</taxon>
        <taxon>Gunneridae</taxon>
        <taxon>Pentapetalae</taxon>
        <taxon>asterids</taxon>
        <taxon>lamiids</taxon>
        <taxon>Lamiales</taxon>
        <taxon>Oleaceae</taxon>
        <taxon>Oleeae</taxon>
        <taxon>Olea</taxon>
    </lineage>
</organism>
<accession>A0A8S0RLC1</accession>
<name>A0A8S0RLC1_OLEEU</name>
<evidence type="ECO:0000313" key="2">
    <source>
        <dbReference type="EMBL" id="CAA2979621.1"/>
    </source>
</evidence>
<gene>
    <name evidence="2" type="ORF">OLEA9_A024717</name>
</gene>
<dbReference type="Proteomes" id="UP000594638">
    <property type="component" value="Unassembled WGS sequence"/>
</dbReference>
<feature type="region of interest" description="Disordered" evidence="1">
    <location>
        <begin position="43"/>
        <end position="65"/>
    </location>
</feature>
<evidence type="ECO:0000313" key="3">
    <source>
        <dbReference type="Proteomes" id="UP000594638"/>
    </source>
</evidence>
<feature type="region of interest" description="Disordered" evidence="1">
    <location>
        <begin position="79"/>
        <end position="99"/>
    </location>
</feature>
<evidence type="ECO:0000256" key="1">
    <source>
        <dbReference type="SAM" id="MobiDB-lite"/>
    </source>
</evidence>
<dbReference type="AlphaFoldDB" id="A0A8S0RLC1"/>
<dbReference type="Gramene" id="OE9A024717T1">
    <property type="protein sequence ID" value="OE9A024717C1"/>
    <property type="gene ID" value="OE9A024717"/>
</dbReference>
<sequence length="99" mass="11286">MQFGDTGNAVMSVPIQSHTPRPWLLMITDGRKGHLSYVEDDDADDFVDTPPKRKKTPFHFHPSIEEHATQEYYPIEPEGHDIHTSAQLQATHADDEPQH</sequence>
<keyword evidence="3" id="KW-1185">Reference proteome</keyword>
<proteinExistence type="predicted"/>
<protein>
    <submittedName>
        <fullName evidence="2">Uncharacterized protein</fullName>
    </submittedName>
</protein>
<reference evidence="2 3" key="1">
    <citation type="submission" date="2019-12" db="EMBL/GenBank/DDBJ databases">
        <authorList>
            <person name="Alioto T."/>
            <person name="Alioto T."/>
            <person name="Gomez Garrido J."/>
        </authorList>
    </citation>
    <scope>NUCLEOTIDE SEQUENCE [LARGE SCALE GENOMIC DNA]</scope>
</reference>